<evidence type="ECO:0000256" key="9">
    <source>
        <dbReference type="PIRSR" id="PIRSR500133-1"/>
    </source>
</evidence>
<proteinExistence type="inferred from homology"/>
<accession>D8M5Z2</accession>
<dbReference type="InterPro" id="IPR014026">
    <property type="entry name" value="UDP-Glc/GDP-Man_DH_dimer"/>
</dbReference>
<dbReference type="UniPathway" id="UPA00038">
    <property type="reaction ID" value="UER00491"/>
</dbReference>
<dbReference type="Pfam" id="PF03720">
    <property type="entry name" value="UDPG_MGDP_dh_C"/>
    <property type="match status" value="1"/>
</dbReference>
<dbReference type="PANTHER" id="PTHR11374">
    <property type="entry name" value="UDP-GLUCOSE DEHYDROGENASE/UDP-MANNAC DEHYDROGENASE"/>
    <property type="match status" value="1"/>
</dbReference>
<evidence type="ECO:0000256" key="10">
    <source>
        <dbReference type="PIRSR" id="PIRSR500133-3"/>
    </source>
</evidence>
<dbReference type="InterPro" id="IPR036291">
    <property type="entry name" value="NAD(P)-bd_dom_sf"/>
</dbReference>
<evidence type="ECO:0000256" key="3">
    <source>
        <dbReference type="ARBA" id="ARBA00012954"/>
    </source>
</evidence>
<evidence type="ECO:0000256" key="1">
    <source>
        <dbReference type="ARBA" id="ARBA00004701"/>
    </source>
</evidence>
<dbReference type="SUPFAM" id="SSF52413">
    <property type="entry name" value="UDP-glucose/GDP-mannose dehydrogenase C-terminal domain"/>
    <property type="match status" value="1"/>
</dbReference>
<evidence type="ECO:0000256" key="8">
    <source>
        <dbReference type="PIRNR" id="PIRNR000124"/>
    </source>
</evidence>
<dbReference type="GO" id="GO:0051287">
    <property type="term" value="F:NAD binding"/>
    <property type="evidence" value="ECO:0007669"/>
    <property type="project" value="InterPro"/>
</dbReference>
<keyword evidence="13" id="KW-1185">Reference proteome</keyword>
<dbReference type="InterPro" id="IPR008927">
    <property type="entry name" value="6-PGluconate_DH-like_C_sf"/>
</dbReference>
<evidence type="ECO:0000256" key="4">
    <source>
        <dbReference type="ARBA" id="ARBA00015132"/>
    </source>
</evidence>
<dbReference type="GeneID" id="24920534"/>
<evidence type="ECO:0000256" key="5">
    <source>
        <dbReference type="ARBA" id="ARBA00023002"/>
    </source>
</evidence>
<dbReference type="InterPro" id="IPR017476">
    <property type="entry name" value="UDP-Glc/GDP-Man"/>
</dbReference>
<feature type="binding site" evidence="10">
    <location>
        <position position="22"/>
    </location>
    <ligand>
        <name>NAD(+)</name>
        <dbReference type="ChEBI" id="CHEBI:57540"/>
    </ligand>
</feature>
<dbReference type="GO" id="GO:0003979">
    <property type="term" value="F:UDP-glucose 6-dehydrogenase activity"/>
    <property type="evidence" value="ECO:0007669"/>
    <property type="project" value="UniProtKB-EC"/>
</dbReference>
<dbReference type="PIRSF" id="PIRSF500133">
    <property type="entry name" value="UDPglc_DH_euk"/>
    <property type="match status" value="1"/>
</dbReference>
<organism evidence="12">
    <name type="scientific">Blastocystis hominis</name>
    <dbReference type="NCBI Taxonomy" id="12968"/>
    <lineage>
        <taxon>Eukaryota</taxon>
        <taxon>Sar</taxon>
        <taxon>Stramenopiles</taxon>
        <taxon>Bigyra</taxon>
        <taxon>Opalozoa</taxon>
        <taxon>Opalinata</taxon>
        <taxon>Blastocystidae</taxon>
        <taxon>Blastocystis</taxon>
    </lineage>
</organism>
<dbReference type="FunFam" id="3.40.50.720:FF:000032">
    <property type="entry name" value="UDP-glucose 6-dehydrogenase"/>
    <property type="match status" value="1"/>
</dbReference>
<evidence type="ECO:0000259" key="11">
    <source>
        <dbReference type="SMART" id="SM00984"/>
    </source>
</evidence>
<dbReference type="InParanoid" id="D8M5Z2"/>
<dbReference type="EMBL" id="FN668661">
    <property type="protein sequence ID" value="CBK23591.2"/>
    <property type="molecule type" value="Genomic_DNA"/>
</dbReference>
<dbReference type="FunFam" id="1.20.5.100:FF:000001">
    <property type="entry name" value="UDP-glucose 6-dehydrogenase"/>
    <property type="match status" value="1"/>
</dbReference>
<dbReference type="Gene3D" id="3.40.50.720">
    <property type="entry name" value="NAD(P)-binding Rossmann-like Domain"/>
    <property type="match status" value="2"/>
</dbReference>
<feature type="active site" description="Nucleophile" evidence="9">
    <location>
        <position position="256"/>
    </location>
</feature>
<evidence type="ECO:0000313" key="12">
    <source>
        <dbReference type="EMBL" id="CBK23591.2"/>
    </source>
</evidence>
<keyword evidence="5 8" id="KW-0560">Oxidoreductase</keyword>
<dbReference type="AlphaFoldDB" id="D8M5Z2"/>
<dbReference type="OrthoDB" id="5059218at2759"/>
<dbReference type="PANTHER" id="PTHR11374:SF3">
    <property type="entry name" value="UDP-GLUCOSE 6-DEHYDROGENASE"/>
    <property type="match status" value="1"/>
</dbReference>
<dbReference type="InterPro" id="IPR036220">
    <property type="entry name" value="UDP-Glc/GDP-Man_DH_C_sf"/>
</dbReference>
<dbReference type="OMA" id="CFIAVGT"/>
<sequence length="447" mass="49648">MAIIALKCPQIKVTVVDLNADRIAAWNSDNLPIFEPGLHEVVMQTRGKNLFFTTDVEKGIEESDMIFLSVNTPTKTFGIGAGSAANLRYLELAARTIAKASKSDKIIVEKSTVPVRTAATLRRIFAENNKEHTLEVVNNPEFLAEGTAINDLLSPSRVLIGGETTPSGESAVQSLVNVYAQWVPRERIITMNTWSSELAKLTANSFLAQRISSINAISAVCEKVGADVREVSRAIGADPRLGSRFLQASVGFGGSCFQKDVLDLVYLSESYGLTEVAAYWKQVVIMNDYQKQRFARRVIHDMFDTVAGKHIAMLGFAFKKNTGDTRETAAAYVSKYLLDEMAHIVVYDPKTSETSMYMEMDYSCGVNEDTVPQLKKDLVMVKDPYEAVKGAHAILVMTEWDMFKDLDYERIYESMAKPAFVFDGRNILDHKKLQGIGFQVYAIGQNL</sequence>
<reference evidence="12" key="1">
    <citation type="submission" date="2010-02" db="EMBL/GenBank/DDBJ databases">
        <title>Sequencing and annotation of the Blastocystis hominis genome.</title>
        <authorList>
            <person name="Wincker P."/>
        </authorList>
    </citation>
    <scope>NUCLEOTIDE SEQUENCE</scope>
    <source>
        <strain evidence="12">Singapore isolate B</strain>
    </source>
</reference>
<dbReference type="PIRSF" id="PIRSF000124">
    <property type="entry name" value="UDPglc_GDPman_dh"/>
    <property type="match status" value="1"/>
</dbReference>
<evidence type="ECO:0000256" key="7">
    <source>
        <dbReference type="ARBA" id="ARBA00047473"/>
    </source>
</evidence>
<name>D8M5Z2_BLAHO</name>
<feature type="binding site" evidence="10">
    <location>
        <begin position="70"/>
        <end position="74"/>
    </location>
    <ligand>
        <name>NAD(+)</name>
        <dbReference type="ChEBI" id="CHEBI:57540"/>
    </ligand>
</feature>
<dbReference type="InterPro" id="IPR001732">
    <property type="entry name" value="UDP-Glc/GDP-Man_DH_N"/>
</dbReference>
<dbReference type="GO" id="GO:0006024">
    <property type="term" value="P:glycosaminoglycan biosynthetic process"/>
    <property type="evidence" value="ECO:0007669"/>
    <property type="project" value="TreeGrafter"/>
</dbReference>
<dbReference type="Proteomes" id="UP000008312">
    <property type="component" value="Unassembled WGS sequence"/>
</dbReference>
<comment type="catalytic activity">
    <reaction evidence="7 8">
        <text>UDP-alpha-D-glucose + 2 NAD(+) + H2O = UDP-alpha-D-glucuronate + 2 NADH + 3 H(+)</text>
        <dbReference type="Rhea" id="RHEA:23596"/>
        <dbReference type="ChEBI" id="CHEBI:15377"/>
        <dbReference type="ChEBI" id="CHEBI:15378"/>
        <dbReference type="ChEBI" id="CHEBI:57540"/>
        <dbReference type="ChEBI" id="CHEBI:57945"/>
        <dbReference type="ChEBI" id="CHEBI:58052"/>
        <dbReference type="ChEBI" id="CHEBI:58885"/>
        <dbReference type="EC" id="1.1.1.22"/>
    </reaction>
</comment>
<dbReference type="EC" id="1.1.1.22" evidence="3 8"/>
<dbReference type="FunFam" id="3.40.50.720:FF:000114">
    <property type="entry name" value="UDP-glucose 6-dehydrogenase"/>
    <property type="match status" value="1"/>
</dbReference>
<evidence type="ECO:0000313" key="13">
    <source>
        <dbReference type="Proteomes" id="UP000008312"/>
    </source>
</evidence>
<dbReference type="GO" id="GO:0005634">
    <property type="term" value="C:nucleus"/>
    <property type="evidence" value="ECO:0007669"/>
    <property type="project" value="TreeGrafter"/>
</dbReference>
<dbReference type="Pfam" id="PF03721">
    <property type="entry name" value="UDPG_MGDP_dh_N"/>
    <property type="match status" value="1"/>
</dbReference>
<evidence type="ECO:0000256" key="2">
    <source>
        <dbReference type="ARBA" id="ARBA00006601"/>
    </source>
</evidence>
<evidence type="ECO:0000256" key="6">
    <source>
        <dbReference type="ARBA" id="ARBA00023027"/>
    </source>
</evidence>
<protein>
    <recommendedName>
        <fullName evidence="4 8">UDP-glucose 6-dehydrogenase</fullName>
        <ecNumber evidence="3 8">1.1.1.22</ecNumber>
    </recommendedName>
</protein>
<dbReference type="SMART" id="SM00984">
    <property type="entry name" value="UDPG_MGDP_dh_C"/>
    <property type="match status" value="1"/>
</dbReference>
<dbReference type="Gene3D" id="1.20.5.100">
    <property type="entry name" value="Cytochrome c1, transmembrane anchor, C-terminal"/>
    <property type="match status" value="1"/>
</dbReference>
<feature type="binding site" evidence="10">
    <location>
        <position position="17"/>
    </location>
    <ligand>
        <name>NAD(+)</name>
        <dbReference type="ChEBI" id="CHEBI:57540"/>
    </ligand>
</feature>
<feature type="binding site" evidence="10">
    <location>
        <begin position="256"/>
        <end position="259"/>
    </location>
    <ligand>
        <name>NAD(+)</name>
        <dbReference type="ChEBI" id="CHEBI:57540"/>
    </ligand>
</feature>
<dbReference type="RefSeq" id="XP_012897639.1">
    <property type="nucleotide sequence ID" value="XM_013042185.1"/>
</dbReference>
<feature type="binding site" evidence="10">
    <location>
        <position position="145"/>
    </location>
    <ligand>
        <name>NAD(+)</name>
        <dbReference type="ChEBI" id="CHEBI:57540"/>
    </ligand>
</feature>
<dbReference type="GO" id="GO:0006065">
    <property type="term" value="P:UDP-glucuronate biosynthetic process"/>
    <property type="evidence" value="ECO:0007669"/>
    <property type="project" value="UniProtKB-UniPathway"/>
</dbReference>
<dbReference type="Pfam" id="PF00984">
    <property type="entry name" value="UDPG_MGDP_dh"/>
    <property type="match status" value="1"/>
</dbReference>
<keyword evidence="6 8" id="KW-0520">NAD</keyword>
<dbReference type="InterPro" id="IPR014027">
    <property type="entry name" value="UDP-Glc/GDP-Man_DH_C"/>
</dbReference>
<dbReference type="SUPFAM" id="SSF48179">
    <property type="entry name" value="6-phosphogluconate dehydrogenase C-terminal domain-like"/>
    <property type="match status" value="1"/>
</dbReference>
<feature type="domain" description="UDP-glucose/GDP-mannose dehydrogenase C-terminal" evidence="11">
    <location>
        <begin position="312"/>
        <end position="430"/>
    </location>
</feature>
<feature type="binding site" evidence="10">
    <location>
        <begin position="111"/>
        <end position="112"/>
    </location>
    <ligand>
        <name>NAD(+)</name>
        <dbReference type="ChEBI" id="CHEBI:57540"/>
    </ligand>
</feature>
<gene>
    <name evidence="12" type="ORF">GSBLH_T00003433001</name>
</gene>
<dbReference type="NCBIfam" id="TIGR03026">
    <property type="entry name" value="NDP-sugDHase"/>
    <property type="match status" value="1"/>
</dbReference>
<dbReference type="SUPFAM" id="SSF51735">
    <property type="entry name" value="NAD(P)-binding Rossmann-fold domains"/>
    <property type="match status" value="1"/>
</dbReference>
<dbReference type="InterPro" id="IPR028356">
    <property type="entry name" value="UDPglc_DH_euk"/>
</dbReference>
<comment type="similarity">
    <text evidence="2 8">Belongs to the UDP-glucose/GDP-mannose dehydrogenase family.</text>
</comment>
<comment type="pathway">
    <text evidence="1">Nucleotide-sugar biosynthesis; UDP-alpha-D-glucuronate biosynthesis; UDP-alpha-D-glucuronate from UDP-alpha-D-glucose: step 1/1.</text>
</comment>
<feature type="binding site" evidence="10">
    <location>
        <position position="326"/>
    </location>
    <ligand>
        <name>NAD(+)</name>
        <dbReference type="ChEBI" id="CHEBI:57540"/>
    </ligand>
</feature>